<sequence>MRYTAALAIACAAVSIETDAAELGECHETSIRKVSSYFPEEPLGKSGVMLEFADGLVLINRADNNAALTSRVGDAVTVCLEYIPEDCPAGDDRGRFYRVINKDSGGANTLTNSPHSCGGA</sequence>
<organism evidence="1 2">
    <name type="scientific">Paracoccus yeei</name>
    <dbReference type="NCBI Taxonomy" id="147645"/>
    <lineage>
        <taxon>Bacteria</taxon>
        <taxon>Pseudomonadati</taxon>
        <taxon>Pseudomonadota</taxon>
        <taxon>Alphaproteobacteria</taxon>
        <taxon>Rhodobacterales</taxon>
        <taxon>Paracoccaceae</taxon>
        <taxon>Paracoccus</taxon>
    </lineage>
</organism>
<evidence type="ECO:0000313" key="1">
    <source>
        <dbReference type="EMBL" id="QEU08768.1"/>
    </source>
</evidence>
<protein>
    <submittedName>
        <fullName evidence="1">Uncharacterized protein</fullName>
    </submittedName>
</protein>
<reference evidence="1 2" key="1">
    <citation type="submission" date="2019-09" db="EMBL/GenBank/DDBJ databases">
        <title>FDA dAtabase for Regulatory Grade micrObial Sequences (FDA-ARGOS): Supporting development and validation of Infectious Disease Dx tests.</title>
        <authorList>
            <person name="Sciortino C."/>
            <person name="Tallon L."/>
            <person name="Sadzewicz L."/>
            <person name="Vavikolanu K."/>
            <person name="Mehta A."/>
            <person name="Aluvathingal J."/>
            <person name="Nadendla S."/>
            <person name="Nandy P."/>
            <person name="Geyer C."/>
            <person name="Yan Y."/>
            <person name="Sichtig H."/>
        </authorList>
    </citation>
    <scope>NUCLEOTIDE SEQUENCE [LARGE SCALE GENOMIC DNA]</scope>
    <source>
        <strain evidence="1 2">FDAARGOS_643</strain>
    </source>
</reference>
<evidence type="ECO:0000313" key="2">
    <source>
        <dbReference type="Proteomes" id="UP000324507"/>
    </source>
</evidence>
<dbReference type="RefSeq" id="WP_146113086.1">
    <property type="nucleotide sequence ID" value="NZ_CAWMZI010000001.1"/>
</dbReference>
<dbReference type="Proteomes" id="UP000324507">
    <property type="component" value="Chromosome"/>
</dbReference>
<gene>
    <name evidence="1" type="ORF">FOB51_12620</name>
</gene>
<accession>A0A5P2QRT9</accession>
<name>A0A5P2QRT9_9RHOB</name>
<dbReference type="EMBL" id="CP044081">
    <property type="protein sequence ID" value="QEU08768.1"/>
    <property type="molecule type" value="Genomic_DNA"/>
</dbReference>
<proteinExistence type="predicted"/>
<dbReference type="AlphaFoldDB" id="A0A5P2QRT9"/>